<dbReference type="PRINTS" id="PR00455">
    <property type="entry name" value="HTHTETR"/>
</dbReference>
<dbReference type="InterPro" id="IPR039536">
    <property type="entry name" value="TetR_C_Proteobacteria"/>
</dbReference>
<dbReference type="OrthoDB" id="8535430at2"/>
<dbReference type="PROSITE" id="PS50977">
    <property type="entry name" value="HTH_TETR_2"/>
    <property type="match status" value="1"/>
</dbReference>
<feature type="DNA-binding region" description="H-T-H motif" evidence="4">
    <location>
        <begin position="29"/>
        <end position="48"/>
    </location>
</feature>
<proteinExistence type="predicted"/>
<dbReference type="GO" id="GO:0003700">
    <property type="term" value="F:DNA-binding transcription factor activity"/>
    <property type="evidence" value="ECO:0007669"/>
    <property type="project" value="TreeGrafter"/>
</dbReference>
<evidence type="ECO:0000256" key="2">
    <source>
        <dbReference type="ARBA" id="ARBA00023125"/>
    </source>
</evidence>
<dbReference type="Gene3D" id="1.10.357.10">
    <property type="entry name" value="Tetracycline Repressor, domain 2"/>
    <property type="match status" value="1"/>
</dbReference>
<evidence type="ECO:0000313" key="6">
    <source>
        <dbReference type="EMBL" id="SHO59349.1"/>
    </source>
</evidence>
<dbReference type="InterPro" id="IPR001647">
    <property type="entry name" value="HTH_TetR"/>
</dbReference>
<dbReference type="AlphaFoldDB" id="A0A1M7Z309"/>
<dbReference type="PANTHER" id="PTHR30055:SF119">
    <property type="entry name" value="NALC"/>
    <property type="match status" value="1"/>
</dbReference>
<reference evidence="7" key="1">
    <citation type="submission" date="2016-12" db="EMBL/GenBank/DDBJ databases">
        <authorList>
            <person name="Rodrigo-Torres L."/>
            <person name="Arahal R.D."/>
            <person name="Lucena T."/>
        </authorList>
    </citation>
    <scope>NUCLEOTIDE SEQUENCE [LARGE SCALE GENOMIC DNA]</scope>
</reference>
<dbReference type="RefSeq" id="WP_073586736.1">
    <property type="nucleotide sequence ID" value="NZ_AP024898.1"/>
</dbReference>
<dbReference type="EMBL" id="FRFG01000124">
    <property type="protein sequence ID" value="SHO59349.1"/>
    <property type="molecule type" value="Genomic_DNA"/>
</dbReference>
<name>A0A1M7Z309_9VIBR</name>
<evidence type="ECO:0000313" key="7">
    <source>
        <dbReference type="Proteomes" id="UP000184600"/>
    </source>
</evidence>
<keyword evidence="2 4" id="KW-0238">DNA-binding</keyword>
<keyword evidence="7" id="KW-1185">Reference proteome</keyword>
<evidence type="ECO:0000256" key="4">
    <source>
        <dbReference type="PROSITE-ProRule" id="PRU00335"/>
    </source>
</evidence>
<sequence length="204" mass="22902">MRVKSEARRQAILDIAKEAFIEQGFEQTSMSAIAKKLGGSKATLYNYFNSKEAIFLAVMRSSISDQLVDAFHDLSDKDSENEGIKETLNNIGFIYLKAILSPEVTAIRKLALSESERSDIGRFFYENGPKTGWKTVERFLSSQVYKGNLILCDTHIATAQLKALIDAELVEPYEFGAIDQPDDDKIQQVVDRAIDSFIKLYTVS</sequence>
<feature type="domain" description="HTH tetR-type" evidence="5">
    <location>
        <begin position="6"/>
        <end position="66"/>
    </location>
</feature>
<dbReference type="SUPFAM" id="SSF46689">
    <property type="entry name" value="Homeodomain-like"/>
    <property type="match status" value="1"/>
</dbReference>
<dbReference type="Pfam" id="PF00440">
    <property type="entry name" value="TetR_N"/>
    <property type="match status" value="1"/>
</dbReference>
<dbReference type="GO" id="GO:0000976">
    <property type="term" value="F:transcription cis-regulatory region binding"/>
    <property type="evidence" value="ECO:0007669"/>
    <property type="project" value="TreeGrafter"/>
</dbReference>
<gene>
    <name evidence="6" type="primary">ttgW</name>
    <name evidence="6" type="ORF">VQ7734_05134</name>
</gene>
<dbReference type="InterPro" id="IPR009057">
    <property type="entry name" value="Homeodomain-like_sf"/>
</dbReference>
<dbReference type="STRING" id="1117707.VQ7734_05134"/>
<evidence type="ECO:0000256" key="1">
    <source>
        <dbReference type="ARBA" id="ARBA00023015"/>
    </source>
</evidence>
<evidence type="ECO:0000256" key="3">
    <source>
        <dbReference type="ARBA" id="ARBA00023163"/>
    </source>
</evidence>
<keyword evidence="1" id="KW-0805">Transcription regulation</keyword>
<dbReference type="Pfam" id="PF14246">
    <property type="entry name" value="TetR_C_7"/>
    <property type="match status" value="1"/>
</dbReference>
<dbReference type="Proteomes" id="UP000184600">
    <property type="component" value="Unassembled WGS sequence"/>
</dbReference>
<accession>A0A1M7Z309</accession>
<protein>
    <submittedName>
        <fullName evidence="6">Putative HTH-type transcriptional regulator TtgW</fullName>
    </submittedName>
</protein>
<dbReference type="FunFam" id="1.10.10.60:FF:000141">
    <property type="entry name" value="TetR family transcriptional regulator"/>
    <property type="match status" value="1"/>
</dbReference>
<dbReference type="InterPro" id="IPR050109">
    <property type="entry name" value="HTH-type_TetR-like_transc_reg"/>
</dbReference>
<evidence type="ECO:0000259" key="5">
    <source>
        <dbReference type="PROSITE" id="PS50977"/>
    </source>
</evidence>
<dbReference type="PANTHER" id="PTHR30055">
    <property type="entry name" value="HTH-TYPE TRANSCRIPTIONAL REGULATOR RUTR"/>
    <property type="match status" value="1"/>
</dbReference>
<keyword evidence="3" id="KW-0804">Transcription</keyword>
<organism evidence="6 7">
    <name type="scientific">Vibrio quintilis</name>
    <dbReference type="NCBI Taxonomy" id="1117707"/>
    <lineage>
        <taxon>Bacteria</taxon>
        <taxon>Pseudomonadati</taxon>
        <taxon>Pseudomonadota</taxon>
        <taxon>Gammaproteobacteria</taxon>
        <taxon>Vibrionales</taxon>
        <taxon>Vibrionaceae</taxon>
        <taxon>Vibrio</taxon>
    </lineage>
</organism>